<dbReference type="Pfam" id="PF08447">
    <property type="entry name" value="PAS_3"/>
    <property type="match status" value="1"/>
</dbReference>
<dbReference type="SUPFAM" id="SSF55785">
    <property type="entry name" value="PYP-like sensor domain (PAS domain)"/>
    <property type="match status" value="2"/>
</dbReference>
<evidence type="ECO:0000259" key="17">
    <source>
        <dbReference type="PROSITE" id="PS50113"/>
    </source>
</evidence>
<feature type="compositionally biased region" description="Low complexity" evidence="13">
    <location>
        <begin position="44"/>
        <end position="58"/>
    </location>
</feature>
<dbReference type="SMART" id="SM00388">
    <property type="entry name" value="HisKA"/>
    <property type="match status" value="1"/>
</dbReference>
<feature type="compositionally biased region" description="Low complexity" evidence="13">
    <location>
        <begin position="1219"/>
        <end position="1229"/>
    </location>
</feature>
<keyword evidence="10" id="KW-0902">Two-component regulatory system</keyword>
<feature type="modified residue" description="4-aspartylphosphate" evidence="12">
    <location>
        <position position="1592"/>
    </location>
</feature>
<feature type="compositionally biased region" description="Polar residues" evidence="13">
    <location>
        <begin position="572"/>
        <end position="581"/>
    </location>
</feature>
<keyword evidence="8" id="KW-0418">Kinase</keyword>
<feature type="compositionally biased region" description="Low complexity" evidence="13">
    <location>
        <begin position="1297"/>
        <end position="1310"/>
    </location>
</feature>
<dbReference type="InterPro" id="IPR011006">
    <property type="entry name" value="CheY-like_superfamily"/>
</dbReference>
<dbReference type="PROSITE" id="PS50113">
    <property type="entry name" value="PAC"/>
    <property type="match status" value="2"/>
</dbReference>
<feature type="domain" description="Response regulatory" evidence="15">
    <location>
        <begin position="1540"/>
        <end position="1666"/>
    </location>
</feature>
<evidence type="ECO:0000256" key="2">
    <source>
        <dbReference type="ARBA" id="ARBA00004496"/>
    </source>
</evidence>
<dbReference type="Gene3D" id="3.30.565.10">
    <property type="entry name" value="Histidine kinase-like ATPase, C-terminal domain"/>
    <property type="match status" value="1"/>
</dbReference>
<evidence type="ECO:0000259" key="16">
    <source>
        <dbReference type="PROSITE" id="PS50112"/>
    </source>
</evidence>
<dbReference type="SUPFAM" id="SSF55874">
    <property type="entry name" value="ATPase domain of HSP90 chaperone/DNA topoisomerase II/histidine kinase"/>
    <property type="match status" value="1"/>
</dbReference>
<dbReference type="CDD" id="cd17546">
    <property type="entry name" value="REC_hyHK_CKI1_RcsC-like"/>
    <property type="match status" value="1"/>
</dbReference>
<dbReference type="InterPro" id="IPR013655">
    <property type="entry name" value="PAS_fold_3"/>
</dbReference>
<dbReference type="Pfam" id="PF02518">
    <property type="entry name" value="HATPase_c"/>
    <property type="match status" value="1"/>
</dbReference>
<dbReference type="GO" id="GO:0005737">
    <property type="term" value="C:cytoplasm"/>
    <property type="evidence" value="ECO:0007669"/>
    <property type="project" value="UniProtKB-SubCell"/>
</dbReference>
<comment type="catalytic activity">
    <reaction evidence="1">
        <text>ATP + protein L-histidine = ADP + protein N-phospho-L-histidine.</text>
        <dbReference type="EC" id="2.7.13.3"/>
    </reaction>
</comment>
<dbReference type="SMART" id="SM00387">
    <property type="entry name" value="HATPase_c"/>
    <property type="match status" value="1"/>
</dbReference>
<keyword evidence="9" id="KW-0067">ATP-binding</keyword>
<sequence length="1674" mass="186124">MDVTGSPTCKRKDQQPPPSSMTPSTTSQYHAQLYSEQKRLQNQLLQQHQQQRQQQQLKGNDSGTTENMVRITLPTLSFETPNLYRTSLKLAKELHIQDWWTTVVDLLTNDSFRASRVTLCVPQDASDPYRGPWGLKALYDNSSTNTNRQDHQPLATTAAQAAAQATAQPTAATIETPSSPSSSSKATQKCFDRLQSLDSELAPLIINANIQPILDRNDIVVVSREYRSQSNITLPSRRNHGPVRSMLSDKRLRDQAKSTMGGGSTMAGGTSCVTSKPSKPGIHYKEDHGIFMQHLVLAHSLHMTDYDEYEQQQPSPWSHSPAPSSALMDPDVNPFFQSIPDIDDEAFNPDAAQPVCNHSTISFPPPASNAHSLVHIPIVYPGDIDDNSKTSTPIAILSFLSPVVPYPVVLLKYLRSLQSFLATSLSNALAYSRIAQSQFTTTGSSNRKPLLRRHSYKIKRWPSQTFASSSNNIPSNALPTSSRATYLNNSIISTSTSTSSSSSSSSYSSATSQCPPTCHENHTTRPSLSRNALAMVDTSLSTDSSTPSLTSTSSNSTSGNSVGPGRHMTARSADNIQPSTDPTALAPAATTPSSSSSLSSASSSLASASGVQFNNTDNQQYLGAKKRQTPATSSFTQCRQRPVSATSTSHEHKRYTTMRRPRPKERCISRYLESPRSSLLRLVIDGIPIHVFTCSTRTGKITWVNNRILQYTGKALDDHLGPGWLSHMHPDDQKDFRQAWESAFEQGNGFAGEYRLRRFDGIYRSFLWRIVPLRDTKGKIIHWFGTCTDIHDEQLAKENNLRQTEIESNERKYRLLADAIPQIVFTFSPGIGLTYTNGKWEHYFAQSFDCTKGFGFISQVHQDDRHKLQLPNLAPHNTAGIDWHTEIRLLGGDGRYRWFLVKCISVDELDTGEVRWFGTCTDINDHKLLEHKLKEAHNAAQKSTESKTRFLSNMSHEIRTPLIGITGMLNFLLDTNLTAEQLDYAHTIQQSAESLLVVINDILDLSKVEAGMMKLLSEPFSLVAMMEDANELLSTLAIQKGLELSFWVDDDVPAVVSGDRIRLRQVLLNLIGNAIKFTTEGEVYTRCQVQQRNLTDTNDSTMDLLFEVMDTGAGFDSDGEAVMFKPFSQVDSSSTRKHGGSGLGLVISRQLVELHGGKMGCSSKKGHGSTFSFTAKVGIPSPSTQPQPQTPQNENIDPFYRTDAYKVVHDLTYRQELLQQQQRQQQNQQIDTIGDHATSKDRAPLDLTAFSPSPMAHSIKHSQTNELSSPNNLFRDVLANKPITMQLRVPPKRKQQSSPTTTLTIPTISLDKASKPTPPTSALSTPGSVSTLPSALATPDHMSVNTATVILPPRTPTRLSPLRILIVCQWPHSRDTMERHVRRIVSELSSNQHYVLDIATNVYEAQSYLRDSERYDYILLNMRSETDILALTTALCEPSIHRNANVMVVTTPIQRSALMERVNTKDPGGAIPKNCGFVFKPLKRSKLNWYFGIRDTGLVTTTNHKNSDPFSTPDTSQRTATTQKEVFNKMESDVGGKGFRILLVEDNPVNQKVLTRYLVRVGLLVDVANDGEECVAYFMDKPYGYYSMILCDLFMPKKDGFEATREIRQWEETNLDSKDQWRTPIVALSANVMSDVASKCLACGFSTYISKPVNFAILSDVIRNYLLPERLLDS</sequence>
<dbReference type="InParanoid" id="A0A168RGH8"/>
<feature type="region of interest" description="Disordered" evidence="13">
    <location>
        <begin position="256"/>
        <end position="278"/>
    </location>
</feature>
<evidence type="ECO:0000259" key="15">
    <source>
        <dbReference type="PROSITE" id="PS50110"/>
    </source>
</evidence>
<dbReference type="CDD" id="cd00130">
    <property type="entry name" value="PAS"/>
    <property type="match status" value="2"/>
</dbReference>
<evidence type="ECO:0000256" key="12">
    <source>
        <dbReference type="PROSITE-ProRule" id="PRU00169"/>
    </source>
</evidence>
<dbReference type="NCBIfam" id="TIGR00229">
    <property type="entry name" value="sensory_box"/>
    <property type="match status" value="1"/>
</dbReference>
<dbReference type="GO" id="GO:0005524">
    <property type="term" value="F:ATP binding"/>
    <property type="evidence" value="ECO:0007669"/>
    <property type="project" value="UniProtKB-KW"/>
</dbReference>
<evidence type="ECO:0000256" key="5">
    <source>
        <dbReference type="ARBA" id="ARBA00022553"/>
    </source>
</evidence>
<accession>A0A168RGH8</accession>
<evidence type="ECO:0000259" key="14">
    <source>
        <dbReference type="PROSITE" id="PS50109"/>
    </source>
</evidence>
<dbReference type="InterPro" id="IPR000700">
    <property type="entry name" value="PAS-assoc_C"/>
</dbReference>
<evidence type="ECO:0000256" key="10">
    <source>
        <dbReference type="ARBA" id="ARBA00023012"/>
    </source>
</evidence>
<evidence type="ECO:0000256" key="1">
    <source>
        <dbReference type="ARBA" id="ARBA00000085"/>
    </source>
</evidence>
<reference evidence="18" key="1">
    <citation type="submission" date="2016-04" db="EMBL/GenBank/DDBJ databases">
        <authorList>
            <person name="Evans L.H."/>
            <person name="Alamgir A."/>
            <person name="Owens N."/>
            <person name="Weber N.D."/>
            <person name="Virtaneva K."/>
            <person name="Barbian K."/>
            <person name="Babar A."/>
            <person name="Rosenke K."/>
        </authorList>
    </citation>
    <scope>NUCLEOTIDE SEQUENCE [LARGE SCALE GENOMIC DNA]</scope>
    <source>
        <strain evidence="18">CBS 101.48</strain>
    </source>
</reference>
<evidence type="ECO:0000256" key="3">
    <source>
        <dbReference type="ARBA" id="ARBA00012438"/>
    </source>
</evidence>
<dbReference type="SMART" id="SM00091">
    <property type="entry name" value="PAS"/>
    <property type="match status" value="2"/>
</dbReference>
<evidence type="ECO:0000256" key="9">
    <source>
        <dbReference type="ARBA" id="ARBA00022840"/>
    </source>
</evidence>
<feature type="region of interest" description="Disordered" evidence="13">
    <location>
        <begin position="1"/>
        <end position="29"/>
    </location>
</feature>
<dbReference type="EC" id="2.7.13.3" evidence="3"/>
<dbReference type="GO" id="GO:0000155">
    <property type="term" value="F:phosphorelay sensor kinase activity"/>
    <property type="evidence" value="ECO:0007669"/>
    <property type="project" value="InterPro"/>
</dbReference>
<dbReference type="PROSITE" id="PS50109">
    <property type="entry name" value="HIS_KIN"/>
    <property type="match status" value="1"/>
</dbReference>
<feature type="compositionally biased region" description="Polar residues" evidence="13">
    <location>
        <begin position="629"/>
        <end position="648"/>
    </location>
</feature>
<dbReference type="Pfam" id="PF00512">
    <property type="entry name" value="HisKA"/>
    <property type="match status" value="1"/>
</dbReference>
<dbReference type="PRINTS" id="PR00344">
    <property type="entry name" value="BCTRLSENSOR"/>
</dbReference>
<feature type="compositionally biased region" description="Low complexity" evidence="13">
    <location>
        <begin position="160"/>
        <end position="184"/>
    </location>
</feature>
<dbReference type="GO" id="GO:0009365">
    <property type="term" value="C:protein histidine kinase complex"/>
    <property type="evidence" value="ECO:0007669"/>
    <property type="project" value="UniProtKB-ARBA"/>
</dbReference>
<dbReference type="InterPro" id="IPR001610">
    <property type="entry name" value="PAC"/>
</dbReference>
<keyword evidence="7" id="KW-0547">Nucleotide-binding</keyword>
<dbReference type="FunFam" id="3.30.565.10:FF:000010">
    <property type="entry name" value="Sensor histidine kinase RcsC"/>
    <property type="match status" value="1"/>
</dbReference>
<feature type="domain" description="PAC" evidence="17">
    <location>
        <begin position="750"/>
        <end position="802"/>
    </location>
</feature>
<feature type="region of interest" description="Disordered" evidence="13">
    <location>
        <begin position="44"/>
        <end position="65"/>
    </location>
</feature>
<dbReference type="PANTHER" id="PTHR45339:SF3">
    <property type="entry name" value="HISTIDINE KINASE"/>
    <property type="match status" value="1"/>
</dbReference>
<dbReference type="Gene3D" id="3.30.450.20">
    <property type="entry name" value="PAS domain"/>
    <property type="match status" value="2"/>
</dbReference>
<proteinExistence type="predicted"/>
<dbReference type="CDD" id="cd00082">
    <property type="entry name" value="HisKA"/>
    <property type="match status" value="1"/>
</dbReference>
<feature type="compositionally biased region" description="Polar residues" evidence="13">
    <location>
        <begin position="1320"/>
        <end position="1333"/>
    </location>
</feature>
<feature type="domain" description="Histidine kinase" evidence="14">
    <location>
        <begin position="953"/>
        <end position="1179"/>
    </location>
</feature>
<keyword evidence="19" id="KW-1185">Reference proteome</keyword>
<evidence type="ECO:0000256" key="4">
    <source>
        <dbReference type="ARBA" id="ARBA00022490"/>
    </source>
</evidence>
<dbReference type="EMBL" id="LT554635">
    <property type="protein sequence ID" value="SAM06848.1"/>
    <property type="molecule type" value="Genomic_DNA"/>
</dbReference>
<feature type="compositionally biased region" description="Low complexity" evidence="13">
    <location>
        <begin position="496"/>
        <end position="512"/>
    </location>
</feature>
<dbReference type="Proteomes" id="UP000078561">
    <property type="component" value="Unassembled WGS sequence"/>
</dbReference>
<feature type="compositionally biased region" description="Low complexity" evidence="13">
    <location>
        <begin position="536"/>
        <end position="564"/>
    </location>
</feature>
<dbReference type="InterPro" id="IPR000014">
    <property type="entry name" value="PAS"/>
</dbReference>
<dbReference type="InterPro" id="IPR004358">
    <property type="entry name" value="Sig_transdc_His_kin-like_C"/>
</dbReference>
<dbReference type="InterPro" id="IPR036890">
    <property type="entry name" value="HATPase_C_sf"/>
</dbReference>
<name>A0A168RGH8_ABSGL</name>
<keyword evidence="5 12" id="KW-0597">Phosphoprotein</keyword>
<dbReference type="InterPro" id="IPR001789">
    <property type="entry name" value="Sig_transdc_resp-reg_receiver"/>
</dbReference>
<evidence type="ECO:0000256" key="6">
    <source>
        <dbReference type="ARBA" id="ARBA00022679"/>
    </source>
</evidence>
<feature type="compositionally biased region" description="Polar residues" evidence="13">
    <location>
        <begin position="1261"/>
        <end position="1272"/>
    </location>
</feature>
<keyword evidence="6" id="KW-0808">Transferase</keyword>
<dbReference type="CDD" id="cd16922">
    <property type="entry name" value="HATPase_EvgS-ArcB-TorS-like"/>
    <property type="match status" value="1"/>
</dbReference>
<feature type="region of interest" description="Disordered" evidence="13">
    <location>
        <begin position="624"/>
        <end position="662"/>
    </location>
</feature>
<dbReference type="Pfam" id="PF00072">
    <property type="entry name" value="Response_reg"/>
    <property type="match status" value="1"/>
</dbReference>
<evidence type="ECO:0000256" key="8">
    <source>
        <dbReference type="ARBA" id="ARBA00022777"/>
    </source>
</evidence>
<feature type="region of interest" description="Disordered" evidence="13">
    <location>
        <begin position="160"/>
        <end position="187"/>
    </location>
</feature>
<dbReference type="OMA" id="WGQKATF"/>
<feature type="region of interest" description="Disordered" evidence="13">
    <location>
        <begin position="496"/>
        <end position="602"/>
    </location>
</feature>
<dbReference type="FunFam" id="3.30.450.20:FF:000099">
    <property type="entry name" value="Sensory box sensor histidine kinase"/>
    <property type="match status" value="1"/>
</dbReference>
<feature type="domain" description="PAC" evidence="17">
    <location>
        <begin position="883"/>
        <end position="935"/>
    </location>
</feature>
<protein>
    <recommendedName>
        <fullName evidence="3">histidine kinase</fullName>
        <ecNumber evidence="3">2.7.13.3</ecNumber>
    </recommendedName>
</protein>
<dbReference type="InterPro" id="IPR005467">
    <property type="entry name" value="His_kinase_dom"/>
</dbReference>
<dbReference type="SMART" id="SM00086">
    <property type="entry name" value="PAC"/>
    <property type="match status" value="2"/>
</dbReference>
<feature type="region of interest" description="Disordered" evidence="13">
    <location>
        <begin position="1289"/>
        <end position="1333"/>
    </location>
</feature>
<organism evidence="18">
    <name type="scientific">Absidia glauca</name>
    <name type="common">Pin mould</name>
    <dbReference type="NCBI Taxonomy" id="4829"/>
    <lineage>
        <taxon>Eukaryota</taxon>
        <taxon>Fungi</taxon>
        <taxon>Fungi incertae sedis</taxon>
        <taxon>Mucoromycota</taxon>
        <taxon>Mucoromycotina</taxon>
        <taxon>Mucoromycetes</taxon>
        <taxon>Mucorales</taxon>
        <taxon>Cunninghamellaceae</taxon>
        <taxon>Absidia</taxon>
    </lineage>
</organism>
<dbReference type="InterPro" id="IPR035965">
    <property type="entry name" value="PAS-like_dom_sf"/>
</dbReference>
<evidence type="ECO:0000313" key="19">
    <source>
        <dbReference type="Proteomes" id="UP000078561"/>
    </source>
</evidence>
<dbReference type="STRING" id="4829.A0A168RGH8"/>
<dbReference type="SMART" id="SM00448">
    <property type="entry name" value="REC"/>
    <property type="match status" value="1"/>
</dbReference>
<comment type="function">
    <text evidence="11">Involved in the control of the SAPK-dependent transcriptional response to peroxide stress. Regulates sty1 activity.</text>
</comment>
<dbReference type="OrthoDB" id="303614at2759"/>
<dbReference type="InterPro" id="IPR003594">
    <property type="entry name" value="HATPase_dom"/>
</dbReference>
<evidence type="ECO:0000256" key="7">
    <source>
        <dbReference type="ARBA" id="ARBA00022741"/>
    </source>
</evidence>
<comment type="subcellular location">
    <subcellularLocation>
        <location evidence="2">Cytoplasm</location>
    </subcellularLocation>
</comment>
<feature type="region of interest" description="Disordered" evidence="13">
    <location>
        <begin position="1219"/>
        <end position="1272"/>
    </location>
</feature>
<feature type="domain" description="PAS" evidence="16">
    <location>
        <begin position="676"/>
        <end position="747"/>
    </location>
</feature>
<dbReference type="Gene3D" id="3.40.50.2300">
    <property type="match status" value="1"/>
</dbReference>
<dbReference type="GO" id="GO:1900745">
    <property type="term" value="P:positive regulation of p38MAPK cascade"/>
    <property type="evidence" value="ECO:0007669"/>
    <property type="project" value="UniProtKB-ARBA"/>
</dbReference>
<feature type="compositionally biased region" description="Low complexity" evidence="13">
    <location>
        <begin position="582"/>
        <end position="602"/>
    </location>
</feature>
<keyword evidence="4" id="KW-0963">Cytoplasm</keyword>
<dbReference type="InterPro" id="IPR036097">
    <property type="entry name" value="HisK_dim/P_sf"/>
</dbReference>
<dbReference type="PANTHER" id="PTHR45339">
    <property type="entry name" value="HYBRID SIGNAL TRANSDUCTION HISTIDINE KINASE J"/>
    <property type="match status" value="1"/>
</dbReference>
<dbReference type="SUPFAM" id="SSF47384">
    <property type="entry name" value="Homodimeric domain of signal transducing histidine kinase"/>
    <property type="match status" value="1"/>
</dbReference>
<dbReference type="InterPro" id="IPR003661">
    <property type="entry name" value="HisK_dim/P_dom"/>
</dbReference>
<dbReference type="SUPFAM" id="SSF52172">
    <property type="entry name" value="CheY-like"/>
    <property type="match status" value="1"/>
</dbReference>
<dbReference type="PROSITE" id="PS50110">
    <property type="entry name" value="RESPONSE_REGULATORY"/>
    <property type="match status" value="1"/>
</dbReference>
<gene>
    <name evidence="18" type="primary">ABSGL_12543.1 scaffold 12955</name>
</gene>
<evidence type="ECO:0000313" key="18">
    <source>
        <dbReference type="EMBL" id="SAM06848.1"/>
    </source>
</evidence>
<feature type="compositionally biased region" description="Basic residues" evidence="13">
    <location>
        <begin position="651"/>
        <end position="662"/>
    </location>
</feature>
<feature type="compositionally biased region" description="Basic and acidic residues" evidence="13">
    <location>
        <begin position="1233"/>
        <end position="1244"/>
    </location>
</feature>
<dbReference type="FunFam" id="1.10.287.130:FF:000002">
    <property type="entry name" value="Two-component osmosensing histidine kinase"/>
    <property type="match status" value="1"/>
</dbReference>
<evidence type="ECO:0000256" key="11">
    <source>
        <dbReference type="ARBA" id="ARBA00054109"/>
    </source>
</evidence>
<dbReference type="PROSITE" id="PS50112">
    <property type="entry name" value="PAS"/>
    <property type="match status" value="1"/>
</dbReference>
<dbReference type="Gene3D" id="1.10.287.130">
    <property type="match status" value="1"/>
</dbReference>
<evidence type="ECO:0000256" key="13">
    <source>
        <dbReference type="SAM" id="MobiDB-lite"/>
    </source>
</evidence>